<accession>E6QMF8</accession>
<protein>
    <recommendedName>
        <fullName evidence="2">HMA domain-containing protein</fullName>
    </recommendedName>
</protein>
<dbReference type="AlphaFoldDB" id="E6QMF8"/>
<organism evidence="1">
    <name type="scientific">mine drainage metagenome</name>
    <dbReference type="NCBI Taxonomy" id="410659"/>
    <lineage>
        <taxon>unclassified sequences</taxon>
        <taxon>metagenomes</taxon>
        <taxon>ecological metagenomes</taxon>
    </lineage>
</organism>
<reference evidence="1" key="1">
    <citation type="submission" date="2009-10" db="EMBL/GenBank/DDBJ databases">
        <title>Diversity of trophic interactions inside an arsenic-rich microbial ecosystem.</title>
        <authorList>
            <person name="Bertin P.N."/>
            <person name="Heinrich-Salmeron A."/>
            <person name="Pelletier E."/>
            <person name="Goulhen-Chollet F."/>
            <person name="Arsene-Ploetze F."/>
            <person name="Gallien S."/>
            <person name="Calteau A."/>
            <person name="Vallenet D."/>
            <person name="Casiot C."/>
            <person name="Chane-Woon-Ming B."/>
            <person name="Giloteaux L."/>
            <person name="Barakat M."/>
            <person name="Bonnefoy V."/>
            <person name="Bruneel O."/>
            <person name="Chandler M."/>
            <person name="Cleiss J."/>
            <person name="Duran R."/>
            <person name="Elbaz-Poulichet F."/>
            <person name="Fonknechten N."/>
            <person name="Lauga B."/>
            <person name="Mornico D."/>
            <person name="Ortet P."/>
            <person name="Schaeffer C."/>
            <person name="Siguier P."/>
            <person name="Alexander Thil Smith A."/>
            <person name="Van Dorsselaer A."/>
            <person name="Weissenbach J."/>
            <person name="Medigue C."/>
            <person name="Le Paslier D."/>
        </authorList>
    </citation>
    <scope>NUCLEOTIDE SEQUENCE</scope>
</reference>
<comment type="caution">
    <text evidence="1">The sequence shown here is derived from an EMBL/GenBank/DDBJ whole genome shotgun (WGS) entry which is preliminary data.</text>
</comment>
<gene>
    <name evidence="1" type="ORF">CARN6_1893</name>
</gene>
<evidence type="ECO:0000313" key="1">
    <source>
        <dbReference type="EMBL" id="CBI08429.1"/>
    </source>
</evidence>
<proteinExistence type="predicted"/>
<sequence>MTNVDLLFRYEGEPSATVAAALGNAREVYGIRRLTFDRAAKTLLVEYDATRLNAAAVTQLVRRSGLQLGEELPLIAPPPVEAEAPVAPV</sequence>
<dbReference type="EMBL" id="CABQ01000217">
    <property type="protein sequence ID" value="CBI08429.1"/>
    <property type="molecule type" value="Genomic_DNA"/>
</dbReference>
<name>E6QMF8_9ZZZZ</name>
<evidence type="ECO:0008006" key="2">
    <source>
        <dbReference type="Google" id="ProtNLM"/>
    </source>
</evidence>